<dbReference type="Gene3D" id="3.40.50.300">
    <property type="entry name" value="P-loop containing nucleotide triphosphate hydrolases"/>
    <property type="match status" value="1"/>
</dbReference>
<dbReference type="EMBL" id="SPLM01000111">
    <property type="protein sequence ID" value="TMW58612.1"/>
    <property type="molecule type" value="Genomic_DNA"/>
</dbReference>
<keyword evidence="3" id="KW-1185">Reference proteome</keyword>
<accession>A0A8K1C8P3</accession>
<evidence type="ECO:0000313" key="2">
    <source>
        <dbReference type="EMBL" id="TMW58612.1"/>
    </source>
</evidence>
<dbReference type="InterPro" id="IPR000008">
    <property type="entry name" value="C2_dom"/>
</dbReference>
<dbReference type="Proteomes" id="UP000794436">
    <property type="component" value="Unassembled WGS sequence"/>
</dbReference>
<dbReference type="Pfam" id="PF08477">
    <property type="entry name" value="Roc"/>
    <property type="match status" value="1"/>
</dbReference>
<dbReference type="PROSITE" id="PS50004">
    <property type="entry name" value="C2"/>
    <property type="match status" value="1"/>
</dbReference>
<comment type="caution">
    <text evidence="2">The sequence shown here is derived from an EMBL/GenBank/DDBJ whole genome shotgun (WGS) entry which is preliminary data.</text>
</comment>
<dbReference type="SUPFAM" id="SSF52540">
    <property type="entry name" value="P-loop containing nucleoside triphosphate hydrolases"/>
    <property type="match status" value="1"/>
</dbReference>
<proteinExistence type="predicted"/>
<protein>
    <recommendedName>
        <fullName evidence="1">C2 domain-containing protein</fullName>
    </recommendedName>
</protein>
<dbReference type="SUPFAM" id="SSF49562">
    <property type="entry name" value="C2 domain (Calcium/lipid-binding domain, CaLB)"/>
    <property type="match status" value="1"/>
</dbReference>
<dbReference type="OrthoDB" id="44077at2759"/>
<dbReference type="InterPro" id="IPR035892">
    <property type="entry name" value="C2_domain_sf"/>
</dbReference>
<dbReference type="AlphaFoldDB" id="A0A8K1C8P3"/>
<organism evidence="2 3">
    <name type="scientific">Pythium oligandrum</name>
    <name type="common">Mycoparasitic fungus</name>
    <dbReference type="NCBI Taxonomy" id="41045"/>
    <lineage>
        <taxon>Eukaryota</taxon>
        <taxon>Sar</taxon>
        <taxon>Stramenopiles</taxon>
        <taxon>Oomycota</taxon>
        <taxon>Peronosporomycetes</taxon>
        <taxon>Pythiales</taxon>
        <taxon>Pythiaceae</taxon>
        <taxon>Pythium</taxon>
    </lineage>
</organism>
<feature type="domain" description="C2" evidence="1">
    <location>
        <begin position="821"/>
        <end position="953"/>
    </location>
</feature>
<gene>
    <name evidence="2" type="ORF">Poli38472_010171</name>
</gene>
<evidence type="ECO:0000313" key="3">
    <source>
        <dbReference type="Proteomes" id="UP000794436"/>
    </source>
</evidence>
<sequence length="986" mass="111811">MGIDLFSWEFDKTTANGETRHYQASIWDLAGQDVYHSSHSLFYSKRTMYIVCVNLEAYQQELEIYNLLDRNDGVGAIHRDMDTFVNKHIYQWVHAVFARAPESEFMFVGTKFDLIDDNEDTANRIMEDLRARLGRKEERELGTIKEALDSLEQQDKNKLSGGESKSLNHKITTLQNQIAIRPKYLENEIYVSSKSFKGVGELREVIKESIIASQTCIRLPDKYVKLDEYLKKMISTCENVEDTIYQAKSLQDSLLNEPSLPITSMEVLQTGLQYLHDLGDILWFTAAQGVLSTKIFFSPKRVIDILCQVVNHKLVDESYVAQFDKENSKKLADKIRLSGCVQHDLLRRLKFWRHMKGETWLELKLLLLEFQLAYPTGDKGMTHKSDLIVPLYWKMSAVRPQSAVAERWECHVKWVYEFRETLPDDFFEKLGVQSYTLYYSTERKFTPDSFTSLDKGRFETVVYKETVAVNEGDYDKIKLSIDVGATTRGIAWRQIVLYSMNIEKLLESHLGLWVKRIVMSENGEELELDQLVSQMQLTGQQPSGNLLPPSMKWYTSRAWSRVDGNMLSDVIESVSRGSDDKLELIVEKLEALTTSFQSLKDTMREDLMGAMIRPQVYPTATLTLKFLSQLSGKCHHEDSPIEFIDNTLLGSYGKYIKKGVSCLWAMVPDSLAKWGAENTIGEWISKQIDIDANATLHNLIEGYKLSENGWGKWSTSSGHESLPPADTSKLFRDLLEAKYGSNVDERKIIECTRLECGVVVKVTKQGTAIEAGTYIWATREEFQERGIDVAFLYDYVRPGPKKAFGLQDNQNEHEELDDTPKIGKPAQSTPVGDISECNSMLLGITRVGGLPNVLAIGKQSPYCKWRFVGSDHAVLACGQTKSDTDRVTTPHWKDVFEVELPNNGAASLDGSTLYFVVKTADFLGFSSSIIAEGAYRLPNKRKTERGRWINGNTDLVSDGAPAGALHFKLMWCNGSGDKPSSKSTQQ</sequence>
<dbReference type="InterPro" id="IPR027417">
    <property type="entry name" value="P-loop_NTPase"/>
</dbReference>
<name>A0A8K1C8P3_PYTOL</name>
<reference evidence="2" key="1">
    <citation type="submission" date="2019-03" db="EMBL/GenBank/DDBJ databases">
        <title>Long read genome sequence of the mycoparasitic Pythium oligandrum ATCC 38472 isolated from sugarbeet rhizosphere.</title>
        <authorList>
            <person name="Gaulin E."/>
        </authorList>
    </citation>
    <scope>NUCLEOTIDE SEQUENCE</scope>
    <source>
        <strain evidence="2">ATCC 38472_TT</strain>
    </source>
</reference>
<evidence type="ECO:0000259" key="1">
    <source>
        <dbReference type="PROSITE" id="PS50004"/>
    </source>
</evidence>